<dbReference type="SUPFAM" id="SSF53067">
    <property type="entry name" value="Actin-like ATPase domain"/>
    <property type="match status" value="1"/>
</dbReference>
<dbReference type="RefSeq" id="WP_126307910.1">
    <property type="nucleotide sequence ID" value="NZ_AP018449.1"/>
</dbReference>
<accession>A0A348AIL0</accession>
<evidence type="ECO:0000256" key="4">
    <source>
        <dbReference type="ARBA" id="ARBA00023014"/>
    </source>
</evidence>
<dbReference type="GO" id="GO:0016787">
    <property type="term" value="F:hydrolase activity"/>
    <property type="evidence" value="ECO:0007669"/>
    <property type="project" value="UniProtKB-KW"/>
</dbReference>
<keyword evidence="4" id="KW-0411">Iron-sulfur</keyword>
<dbReference type="InterPro" id="IPR051805">
    <property type="entry name" value="Dehydratase_Activator_Redct"/>
</dbReference>
<dbReference type="EMBL" id="AP018449">
    <property type="protein sequence ID" value="BBB90908.1"/>
    <property type="molecule type" value="Genomic_DNA"/>
</dbReference>
<reference evidence="6 7" key="1">
    <citation type="journal article" date="2018" name="Int. J. Syst. Evol. Microbiol.">
        <title>Methylomusa anaerophila gen. nov., sp. nov., an anaerobic methanol-utilizing bacterium isolated from a microbial fuel cell.</title>
        <authorList>
            <person name="Amano N."/>
            <person name="Yamamuro A."/>
            <person name="Miyahara M."/>
            <person name="Kouzuma A."/>
            <person name="Abe T."/>
            <person name="Watanabe K."/>
        </authorList>
    </citation>
    <scope>NUCLEOTIDE SEQUENCE [LARGE SCALE GENOMIC DNA]</scope>
    <source>
        <strain evidence="6 7">MMFC1</strain>
    </source>
</reference>
<keyword evidence="2" id="KW-0479">Metal-binding</keyword>
<name>A0A348AIL0_9FIRM</name>
<dbReference type="InterPro" id="IPR002731">
    <property type="entry name" value="ATPase_BadF"/>
</dbReference>
<dbReference type="Pfam" id="PF01869">
    <property type="entry name" value="BcrAD_BadFG"/>
    <property type="match status" value="1"/>
</dbReference>
<evidence type="ECO:0000256" key="3">
    <source>
        <dbReference type="ARBA" id="ARBA00023004"/>
    </source>
</evidence>
<proteinExistence type="predicted"/>
<dbReference type="Gene3D" id="3.40.50.11900">
    <property type="match status" value="1"/>
</dbReference>
<dbReference type="GO" id="GO:0046872">
    <property type="term" value="F:metal ion binding"/>
    <property type="evidence" value="ECO:0007669"/>
    <property type="project" value="UniProtKB-KW"/>
</dbReference>
<protein>
    <submittedName>
        <fullName evidence="6">R-phenyllactate dehydratase activator</fullName>
        <ecNumber evidence="6">3.-.-.-</ecNumber>
    </submittedName>
</protein>
<dbReference type="NCBIfam" id="TIGR00241">
    <property type="entry name" value="CoA_E_activ"/>
    <property type="match status" value="1"/>
</dbReference>
<dbReference type="Gene3D" id="3.30.420.40">
    <property type="match status" value="2"/>
</dbReference>
<dbReference type="PANTHER" id="PTHR32329">
    <property type="entry name" value="BIFUNCTIONAL PROTEIN [INCLUDES 2-HYDROXYACYL-COA DEHYDRATASE (N-TER) AND ITS ACTIVATOR DOMAIN (C_TERM)-RELATED"/>
    <property type="match status" value="1"/>
</dbReference>
<dbReference type="CDD" id="cd24036">
    <property type="entry name" value="ASKHA_NBD_BcrAD_BadFG_HgdC_HadI"/>
    <property type="match status" value="1"/>
</dbReference>
<dbReference type="Proteomes" id="UP000276437">
    <property type="component" value="Chromosome"/>
</dbReference>
<dbReference type="OrthoDB" id="9802715at2"/>
<dbReference type="Gene3D" id="3.40.50.11890">
    <property type="match status" value="1"/>
</dbReference>
<dbReference type="InterPro" id="IPR008275">
    <property type="entry name" value="CoA_E_activase_dom"/>
</dbReference>
<sequence>MKIIEVLDQKIAGDIQKIKVIGIDIGSRTAKAVLFHDDELYTAAILTGIDMQETANELVADLLTQSGLNKTDINYIVGTGYGRVAMKFDNPYQIVSEISCHAMGIHYLAAGVKTIIDIGGQDSKAIKVDPETGRVVEFVMNDKCAAGTGRFLEKVAQLLDYNLDELGTEALKAQKLSDVSSQCVVFAESEVISRRAKGELREDIAAGIHYAAARRVRSLLSQVGLEPGLAFSGGVSNNAGMKKAIEEVIGSPVSPIKLDAIYAGALGAAIYAHNYYLGGMQTGEAERENRRLDLTALESRIAQHHEAIIHGAGGQKKVGYLCTYTPLELINAAGIAHARLFKMGNTEVVASGEQITQSVFCDFTKSILGAFKENDALYKSLDKVYIFYTCDCIKKVGEAIGEFFAPSDIYTLPRLRHKDSSRDYYRTVILHFQKSLEELSGNIITEEAVREQIKLYNKVRVLLKKISELRKRENPPITGKDFLELIKGYHYLPPQGLLELYGRIYDNLAAVPNKGQRKIRLMMAGGIVADGDRRLLELIEDDIGARIVVEDHCTGVRNILHTINEEGDPYQALAEGYLDQSPCTRMKPLGESVDIAGELAKEYDVDGILYVYLKFCPCYGMIKHEFFKHYQKLGIPVLELPIDYSASDQGQLKTRLEAFIEVLGERAGSVRLKEAH</sequence>
<dbReference type="Gene3D" id="1.20.1270.370">
    <property type="match status" value="1"/>
</dbReference>
<comment type="cofactor">
    <cofactor evidence="1">
        <name>[4Fe-4S] cluster</name>
        <dbReference type="ChEBI" id="CHEBI:49883"/>
    </cofactor>
</comment>
<keyword evidence="7" id="KW-1185">Reference proteome</keyword>
<organism evidence="6 7">
    <name type="scientific">Methylomusa anaerophila</name>
    <dbReference type="NCBI Taxonomy" id="1930071"/>
    <lineage>
        <taxon>Bacteria</taxon>
        <taxon>Bacillati</taxon>
        <taxon>Bacillota</taxon>
        <taxon>Negativicutes</taxon>
        <taxon>Selenomonadales</taxon>
        <taxon>Sporomusaceae</taxon>
        <taxon>Methylomusa</taxon>
    </lineage>
</organism>
<dbReference type="PANTHER" id="PTHR32329:SF2">
    <property type="entry name" value="BIFUNCTIONAL PROTEIN [INCLUDES 2-HYDROXYACYL-COA DEHYDRATASE (N-TER) AND ITS ACTIVATOR DOMAIN (C_TERM)"/>
    <property type="match status" value="1"/>
</dbReference>
<dbReference type="InterPro" id="IPR043129">
    <property type="entry name" value="ATPase_NBD"/>
</dbReference>
<evidence type="ECO:0000313" key="6">
    <source>
        <dbReference type="EMBL" id="BBB90908.1"/>
    </source>
</evidence>
<evidence type="ECO:0000256" key="1">
    <source>
        <dbReference type="ARBA" id="ARBA00001966"/>
    </source>
</evidence>
<evidence type="ECO:0000259" key="5">
    <source>
        <dbReference type="Pfam" id="PF01869"/>
    </source>
</evidence>
<dbReference type="Pfam" id="PF06050">
    <property type="entry name" value="HGD-D"/>
    <property type="match status" value="1"/>
</dbReference>
<keyword evidence="3" id="KW-0408">Iron</keyword>
<evidence type="ECO:0000313" key="7">
    <source>
        <dbReference type="Proteomes" id="UP000276437"/>
    </source>
</evidence>
<feature type="domain" description="ATPase BadF/BadG/BcrA/BcrD type" evidence="5">
    <location>
        <begin position="21"/>
        <end position="272"/>
    </location>
</feature>
<keyword evidence="6" id="KW-0378">Hydrolase</keyword>
<dbReference type="GO" id="GO:0051536">
    <property type="term" value="F:iron-sulfur cluster binding"/>
    <property type="evidence" value="ECO:0007669"/>
    <property type="project" value="UniProtKB-KW"/>
</dbReference>
<evidence type="ECO:0000256" key="2">
    <source>
        <dbReference type="ARBA" id="ARBA00022723"/>
    </source>
</evidence>
<dbReference type="KEGG" id="mana:MAMMFC1_01575"/>
<dbReference type="InterPro" id="IPR010327">
    <property type="entry name" value="FldB/FldC_alpha/beta"/>
</dbReference>
<dbReference type="EC" id="3.-.-.-" evidence="6"/>
<gene>
    <name evidence="6" type="primary">fldI_5</name>
    <name evidence="6" type="ORF">MAMMFC1_01575</name>
</gene>
<dbReference type="AlphaFoldDB" id="A0A348AIL0"/>